<evidence type="ECO:0000313" key="3">
    <source>
        <dbReference type="Proteomes" id="UP001049200"/>
    </source>
</evidence>
<name>A0ABS6QT02_9PSED</name>
<dbReference type="EMBL" id="JAHSTU010000005">
    <property type="protein sequence ID" value="MBV4522060.1"/>
    <property type="molecule type" value="Genomic_DNA"/>
</dbReference>
<keyword evidence="3" id="KW-1185">Reference proteome</keyword>
<dbReference type="Proteomes" id="UP001049200">
    <property type="component" value="Unassembled WGS sequence"/>
</dbReference>
<evidence type="ECO:0000256" key="1">
    <source>
        <dbReference type="SAM" id="SignalP"/>
    </source>
</evidence>
<dbReference type="PROSITE" id="PS51257">
    <property type="entry name" value="PROKAR_LIPOPROTEIN"/>
    <property type="match status" value="1"/>
</dbReference>
<organism evidence="2 3">
    <name type="scientific">Pseudomonas azerbaijanoccidentalis</name>
    <dbReference type="NCBI Taxonomy" id="2842347"/>
    <lineage>
        <taxon>Bacteria</taxon>
        <taxon>Pseudomonadati</taxon>
        <taxon>Pseudomonadota</taxon>
        <taxon>Gammaproteobacteria</taxon>
        <taxon>Pseudomonadales</taxon>
        <taxon>Pseudomonadaceae</taxon>
        <taxon>Pseudomonas</taxon>
    </lineage>
</organism>
<proteinExistence type="predicted"/>
<feature type="signal peptide" evidence="1">
    <location>
        <begin position="1"/>
        <end position="36"/>
    </location>
</feature>
<accession>A0ABS6QT02</accession>
<reference evidence="2" key="1">
    <citation type="submission" date="2021-06" db="EMBL/GenBank/DDBJ databases">
        <title>Updating the genus Pseudomonas: Description of 43 new species and partition of the Pseudomonas putida group.</title>
        <authorList>
            <person name="Girard L."/>
            <person name="Lood C."/>
            <person name="Vandamme P."/>
            <person name="Rokni-Zadeh H."/>
            <person name="Van Noort V."/>
            <person name="Hofte M."/>
            <person name="Lavigne R."/>
            <person name="De Mot R."/>
        </authorList>
    </citation>
    <scope>NUCLEOTIDE SEQUENCE</scope>
    <source>
        <strain evidence="2">SWRI74</strain>
    </source>
</reference>
<protein>
    <submittedName>
        <fullName evidence="2">Uncharacterized protein</fullName>
    </submittedName>
</protein>
<comment type="caution">
    <text evidence="2">The sequence shown here is derived from an EMBL/GenBank/DDBJ whole genome shotgun (WGS) entry which is preliminary data.</text>
</comment>
<keyword evidence="1" id="KW-0732">Signal</keyword>
<dbReference type="RefSeq" id="WP_217872303.1">
    <property type="nucleotide sequence ID" value="NZ_JAHSTU010000005.1"/>
</dbReference>
<feature type="chain" id="PRO_5047094853" evidence="1">
    <location>
        <begin position="37"/>
        <end position="142"/>
    </location>
</feature>
<evidence type="ECO:0000313" key="2">
    <source>
        <dbReference type="EMBL" id="MBV4522060.1"/>
    </source>
</evidence>
<sequence length="142" mass="15311">MWDRSSFLLSRLQTPLLTTALIASVLALASCATVDAQTTAYVGVEHPAPTLANEVQIMRVAPTRPYVRLGEILIDASVDPAPPITQVEAKLREQAATLGADAVVVVYDQIQPVAAYVSGPLWSRDINTIQGRKLKGIAIKYQ</sequence>
<gene>
    <name evidence="2" type="ORF">KVG88_18520</name>
</gene>